<keyword evidence="1" id="KW-0472">Membrane</keyword>
<feature type="transmembrane region" description="Helical" evidence="1">
    <location>
        <begin position="37"/>
        <end position="57"/>
    </location>
</feature>
<evidence type="ECO:0000313" key="3">
    <source>
        <dbReference type="Proteomes" id="UP000824250"/>
    </source>
</evidence>
<organism evidence="2 3">
    <name type="scientific">Candidatus Copromonas faecavium</name>
    <name type="common">nom. illeg.</name>
    <dbReference type="NCBI Taxonomy" id="2840740"/>
    <lineage>
        <taxon>Bacteria</taxon>
        <taxon>Bacillati</taxon>
        <taxon>Bacillota</taxon>
        <taxon>Clostridia</taxon>
        <taxon>Lachnospirales</taxon>
        <taxon>Lachnospiraceae</taxon>
        <taxon>Candidatus Copromonas (nom. illeg.)</taxon>
    </lineage>
</organism>
<feature type="transmembrane region" description="Helical" evidence="1">
    <location>
        <begin position="12"/>
        <end position="31"/>
    </location>
</feature>
<evidence type="ECO:0000256" key="1">
    <source>
        <dbReference type="SAM" id="Phobius"/>
    </source>
</evidence>
<name>A0A9D1A378_9FIRM</name>
<dbReference type="Proteomes" id="UP000824250">
    <property type="component" value="Unassembled WGS sequence"/>
</dbReference>
<sequence>MRQKKRIKSILGHICIICGLALMVIQVLDWYNPFMDFMGHSMFLLYFLCIASFFLGLDAI</sequence>
<gene>
    <name evidence="2" type="ORF">IAB28_02745</name>
</gene>
<accession>A0A9D1A378</accession>
<protein>
    <submittedName>
        <fullName evidence="2">Uncharacterized protein</fullName>
    </submittedName>
</protein>
<keyword evidence="1" id="KW-0812">Transmembrane</keyword>
<keyword evidence="1" id="KW-1133">Transmembrane helix</keyword>
<dbReference type="AlphaFoldDB" id="A0A9D1A378"/>
<reference evidence="2" key="2">
    <citation type="journal article" date="2021" name="PeerJ">
        <title>Extensive microbial diversity within the chicken gut microbiome revealed by metagenomics and culture.</title>
        <authorList>
            <person name="Gilroy R."/>
            <person name="Ravi A."/>
            <person name="Getino M."/>
            <person name="Pursley I."/>
            <person name="Horton D.L."/>
            <person name="Alikhan N.F."/>
            <person name="Baker D."/>
            <person name="Gharbi K."/>
            <person name="Hall N."/>
            <person name="Watson M."/>
            <person name="Adriaenssens E.M."/>
            <person name="Foster-Nyarko E."/>
            <person name="Jarju S."/>
            <person name="Secka A."/>
            <person name="Antonio M."/>
            <person name="Oren A."/>
            <person name="Chaudhuri R.R."/>
            <person name="La Ragione R."/>
            <person name="Hildebrand F."/>
            <person name="Pallen M.J."/>
        </authorList>
    </citation>
    <scope>NUCLEOTIDE SEQUENCE</scope>
    <source>
        <strain evidence="2">CHK180-2868</strain>
    </source>
</reference>
<dbReference type="EMBL" id="DVGC01000012">
    <property type="protein sequence ID" value="HIR04867.1"/>
    <property type="molecule type" value="Genomic_DNA"/>
</dbReference>
<reference evidence="2" key="1">
    <citation type="submission" date="2020-10" db="EMBL/GenBank/DDBJ databases">
        <authorList>
            <person name="Gilroy R."/>
        </authorList>
    </citation>
    <scope>NUCLEOTIDE SEQUENCE</scope>
    <source>
        <strain evidence="2">CHK180-2868</strain>
    </source>
</reference>
<evidence type="ECO:0000313" key="2">
    <source>
        <dbReference type="EMBL" id="HIR04867.1"/>
    </source>
</evidence>
<comment type="caution">
    <text evidence="2">The sequence shown here is derived from an EMBL/GenBank/DDBJ whole genome shotgun (WGS) entry which is preliminary data.</text>
</comment>
<proteinExistence type="predicted"/>